<protein>
    <submittedName>
        <fullName evidence="2">Uncharacterized protein</fullName>
    </submittedName>
</protein>
<evidence type="ECO:0000313" key="3">
    <source>
        <dbReference type="Proteomes" id="UP001215598"/>
    </source>
</evidence>
<accession>A0AAD7IAD4</accession>
<proteinExistence type="predicted"/>
<sequence>MLILTYFRPRTVAAPLCAVKRLQRMCIPPDGNFQDSYPAIFKSPRPLHWQAPDAPVAPPEVPFFKSLFSAIFIQLPLPRCKFIDTRCPDYPSYLYIFPAGRARLAPLSPPITPRASYRRRPPTSSSFERTPPSRLPVPAHGVLVLVRAPSSSFQMPSSPIDAHPHGPDVHAHGDPDTEAFALLVYPGPHACTVTLFKDAGCASRSRL</sequence>
<reference evidence="2" key="1">
    <citation type="submission" date="2023-03" db="EMBL/GenBank/DDBJ databases">
        <title>Massive genome expansion in bonnet fungi (Mycena s.s.) driven by repeated elements and novel gene families across ecological guilds.</title>
        <authorList>
            <consortium name="Lawrence Berkeley National Laboratory"/>
            <person name="Harder C.B."/>
            <person name="Miyauchi S."/>
            <person name="Viragh M."/>
            <person name="Kuo A."/>
            <person name="Thoen E."/>
            <person name="Andreopoulos B."/>
            <person name="Lu D."/>
            <person name="Skrede I."/>
            <person name="Drula E."/>
            <person name="Henrissat B."/>
            <person name="Morin E."/>
            <person name="Kohler A."/>
            <person name="Barry K."/>
            <person name="LaButti K."/>
            <person name="Morin E."/>
            <person name="Salamov A."/>
            <person name="Lipzen A."/>
            <person name="Mereny Z."/>
            <person name="Hegedus B."/>
            <person name="Baldrian P."/>
            <person name="Stursova M."/>
            <person name="Weitz H."/>
            <person name="Taylor A."/>
            <person name="Grigoriev I.V."/>
            <person name="Nagy L.G."/>
            <person name="Martin F."/>
            <person name="Kauserud H."/>
        </authorList>
    </citation>
    <scope>NUCLEOTIDE SEQUENCE</scope>
    <source>
        <strain evidence="2">CBHHK182m</strain>
    </source>
</reference>
<keyword evidence="3" id="KW-1185">Reference proteome</keyword>
<dbReference type="AlphaFoldDB" id="A0AAD7IAD4"/>
<evidence type="ECO:0000313" key="2">
    <source>
        <dbReference type="EMBL" id="KAJ7738614.1"/>
    </source>
</evidence>
<comment type="caution">
    <text evidence="2">The sequence shown here is derived from an EMBL/GenBank/DDBJ whole genome shotgun (WGS) entry which is preliminary data.</text>
</comment>
<organism evidence="2 3">
    <name type="scientific">Mycena metata</name>
    <dbReference type="NCBI Taxonomy" id="1033252"/>
    <lineage>
        <taxon>Eukaryota</taxon>
        <taxon>Fungi</taxon>
        <taxon>Dikarya</taxon>
        <taxon>Basidiomycota</taxon>
        <taxon>Agaricomycotina</taxon>
        <taxon>Agaricomycetes</taxon>
        <taxon>Agaricomycetidae</taxon>
        <taxon>Agaricales</taxon>
        <taxon>Marasmiineae</taxon>
        <taxon>Mycenaceae</taxon>
        <taxon>Mycena</taxon>
    </lineage>
</organism>
<feature type="compositionally biased region" description="Basic and acidic residues" evidence="1">
    <location>
        <begin position="162"/>
        <end position="173"/>
    </location>
</feature>
<gene>
    <name evidence="2" type="ORF">B0H16DRAFT_1761276</name>
</gene>
<name>A0AAD7IAD4_9AGAR</name>
<dbReference type="EMBL" id="JARKIB010000111">
    <property type="protein sequence ID" value="KAJ7738614.1"/>
    <property type="molecule type" value="Genomic_DNA"/>
</dbReference>
<feature type="region of interest" description="Disordered" evidence="1">
    <location>
        <begin position="154"/>
        <end position="173"/>
    </location>
</feature>
<evidence type="ECO:0000256" key="1">
    <source>
        <dbReference type="SAM" id="MobiDB-lite"/>
    </source>
</evidence>
<dbReference type="Proteomes" id="UP001215598">
    <property type="component" value="Unassembled WGS sequence"/>
</dbReference>
<feature type="region of interest" description="Disordered" evidence="1">
    <location>
        <begin position="110"/>
        <end position="132"/>
    </location>
</feature>